<dbReference type="RefSeq" id="WP_061507316.1">
    <property type="nucleotide sequence ID" value="NZ_LHZF01000097.1"/>
</dbReference>
<evidence type="ECO:0000313" key="2">
    <source>
        <dbReference type="EMBL" id="KXV20699.1"/>
    </source>
</evidence>
<dbReference type="AlphaFoldDB" id="A0A149S1U5"/>
<dbReference type="Proteomes" id="UP000075526">
    <property type="component" value="Unassembled WGS sequence"/>
</dbReference>
<protein>
    <submittedName>
        <fullName evidence="2">Uncharacterized protein</fullName>
    </submittedName>
</protein>
<accession>A0A149S1U5</accession>
<dbReference type="EMBL" id="LHZF01000097">
    <property type="protein sequence ID" value="KXV20699.1"/>
    <property type="molecule type" value="Genomic_DNA"/>
</dbReference>
<name>A0A149S1U5_9PROT</name>
<comment type="caution">
    <text evidence="2">The sequence shown here is derived from an EMBL/GenBank/DDBJ whole genome shotgun (WGS) entry which is preliminary data.</text>
</comment>
<evidence type="ECO:0000256" key="1">
    <source>
        <dbReference type="SAM" id="Coils"/>
    </source>
</evidence>
<feature type="coiled-coil region" evidence="1">
    <location>
        <begin position="130"/>
        <end position="157"/>
    </location>
</feature>
<keyword evidence="1" id="KW-0175">Coiled coil</keyword>
<evidence type="ECO:0000313" key="3">
    <source>
        <dbReference type="Proteomes" id="UP000075526"/>
    </source>
</evidence>
<gene>
    <name evidence="2" type="ORF">AD933_01110</name>
</gene>
<reference evidence="2 3" key="1">
    <citation type="submission" date="2015-06" db="EMBL/GenBank/DDBJ databases">
        <title>Improved classification and identification of acetic acid bacteria using matrix-assisted laser desorption/ionization time-of-flight mass spectrometry; Gluconobacter nephelii and Gluconobacter uchimurae are later heterotypic synonyms of Gluconobacter japonicus and Gluconobacter oxydans, respectively.</title>
        <authorList>
            <person name="Li L."/>
            <person name="Cleenwerck I."/>
            <person name="De Vuyst L."/>
            <person name="Vandamme P."/>
        </authorList>
    </citation>
    <scope>NUCLEOTIDE SEQUENCE [LARGE SCALE GENOMIC DNA]</scope>
    <source>
        <strain evidence="2 3">LMG 1552</strain>
    </source>
</reference>
<proteinExistence type="predicted"/>
<sequence length="173" mass="20178">MPDNNSEKTSRTPERLLTYDAPLLLEEDKPTRLGKLKIRVKAVGQKVGAVRQTVVEKYTPKAAASKRFLKKYRPYLDKAVLMVAVAAASEVLNDREKMEAVYRWVLKLVPSSIRLFLPEKLLFNAIWFVKDDLMKKIHEYREKLASFEEDEDEIQRLIDGADQVLQENRWEKK</sequence>
<organism evidence="2 3">
    <name type="scientific">Acetobacter malorum</name>
    <dbReference type="NCBI Taxonomy" id="178901"/>
    <lineage>
        <taxon>Bacteria</taxon>
        <taxon>Pseudomonadati</taxon>
        <taxon>Pseudomonadota</taxon>
        <taxon>Alphaproteobacteria</taxon>
        <taxon>Acetobacterales</taxon>
        <taxon>Acetobacteraceae</taxon>
        <taxon>Acetobacter</taxon>
    </lineage>
</organism>
<dbReference type="PATRIC" id="fig|178901.13.peg.3436"/>